<dbReference type="AlphaFoldDB" id="A0AAU7PRY4"/>
<dbReference type="EMBL" id="CP157940">
    <property type="protein sequence ID" value="XBS54807.1"/>
    <property type="molecule type" value="Genomic_DNA"/>
</dbReference>
<feature type="transmembrane region" description="Helical" evidence="1">
    <location>
        <begin position="12"/>
        <end position="34"/>
    </location>
</feature>
<evidence type="ECO:0000256" key="1">
    <source>
        <dbReference type="SAM" id="Phobius"/>
    </source>
</evidence>
<keyword evidence="1" id="KW-1133">Transmembrane helix</keyword>
<organism evidence="2">
    <name type="scientific">Lacrimispora sp. BS-2</name>
    <dbReference type="NCBI Taxonomy" id="3151850"/>
    <lineage>
        <taxon>Bacteria</taxon>
        <taxon>Bacillati</taxon>
        <taxon>Bacillota</taxon>
        <taxon>Clostridia</taxon>
        <taxon>Lachnospirales</taxon>
        <taxon>Lachnospiraceae</taxon>
        <taxon>Lacrimispora</taxon>
    </lineage>
</organism>
<protein>
    <submittedName>
        <fullName evidence="2">Uncharacterized protein</fullName>
    </submittedName>
</protein>
<name>A0AAU7PRY4_9FIRM</name>
<gene>
    <name evidence="2" type="ORF">ABFV83_03160</name>
</gene>
<dbReference type="RefSeq" id="WP_349947495.1">
    <property type="nucleotide sequence ID" value="NZ_CP157940.1"/>
</dbReference>
<proteinExistence type="predicted"/>
<accession>A0AAU7PRY4</accession>
<keyword evidence="1" id="KW-0812">Transmembrane</keyword>
<reference evidence="2" key="1">
    <citation type="submission" date="2024-06" db="EMBL/GenBank/DDBJ databases">
        <title>Lacrimispora cavernae sp. nov., a novel anaerobe isolated from bat guano pile inside a cave.</title>
        <authorList>
            <person name="Miller S.L."/>
            <person name="Lu N."/>
            <person name="King J."/>
            <person name="Sankaranarayanan K."/>
            <person name="Lawson P.A."/>
        </authorList>
    </citation>
    <scope>NUCLEOTIDE SEQUENCE</scope>
    <source>
        <strain evidence="2">BS-2</strain>
    </source>
</reference>
<sequence>MNNDRGFLKFDFCFSLVLAFVECAVITALMYAGFNGFGGVAMEYTKNGEAAVTAMLTSTISRPKKVDDFTADRHYKRFWLGRLSYQLNLILKKAEIMSIRSCRRFKTKLLGNYITCRLAKICSTYICIF</sequence>
<keyword evidence="1" id="KW-0472">Membrane</keyword>
<evidence type="ECO:0000313" key="2">
    <source>
        <dbReference type="EMBL" id="XBS54807.1"/>
    </source>
</evidence>